<dbReference type="Pfam" id="PF04107">
    <property type="entry name" value="GCS2"/>
    <property type="match status" value="1"/>
</dbReference>
<dbReference type="NCBIfam" id="NF010041">
    <property type="entry name" value="PRK13517.1-1"/>
    <property type="match status" value="1"/>
</dbReference>
<evidence type="ECO:0000256" key="1">
    <source>
        <dbReference type="ARBA" id="ARBA00022598"/>
    </source>
</evidence>
<protein>
    <recommendedName>
        <fullName evidence="5">Putative glutamate--cysteine ligase 2</fullName>
        <ecNumber evidence="5">6.3.2.2</ecNumber>
    </recommendedName>
    <alternativeName>
        <fullName evidence="5">Gamma-glutamylcysteine synthetase 2</fullName>
        <shortName evidence="5">GCS 2</shortName>
        <shortName evidence="5">Gamma-GCS 2</shortName>
    </alternativeName>
</protein>
<dbReference type="SUPFAM" id="SSF55931">
    <property type="entry name" value="Glutamine synthetase/guanido kinase"/>
    <property type="match status" value="1"/>
</dbReference>
<dbReference type="PANTHER" id="PTHR36510:SF1">
    <property type="entry name" value="GLUTAMATE--CYSTEINE LIGASE 2-RELATED"/>
    <property type="match status" value="1"/>
</dbReference>
<dbReference type="InterPro" id="IPR011793">
    <property type="entry name" value="YbdK"/>
</dbReference>
<reference evidence="6 7" key="1">
    <citation type="submission" date="2013-08" db="EMBL/GenBank/DDBJ databases">
        <title>The genome sequence of Knoellia flava.</title>
        <authorList>
            <person name="Zhu W."/>
            <person name="Wang G."/>
        </authorList>
    </citation>
    <scope>NUCLEOTIDE SEQUENCE [LARGE SCALE GENOMIC DNA]</scope>
    <source>
        <strain evidence="6 7">TL1</strain>
    </source>
</reference>
<organism evidence="6 7">
    <name type="scientific">Knoellia flava TL1</name>
    <dbReference type="NCBI Taxonomy" id="1385518"/>
    <lineage>
        <taxon>Bacteria</taxon>
        <taxon>Bacillati</taxon>
        <taxon>Actinomycetota</taxon>
        <taxon>Actinomycetes</taxon>
        <taxon>Micrococcales</taxon>
        <taxon>Intrasporangiaceae</taxon>
        <taxon>Knoellia</taxon>
    </lineage>
</organism>
<comment type="catalytic activity">
    <reaction evidence="4 5">
        <text>L-cysteine + L-glutamate + ATP = gamma-L-glutamyl-L-cysteine + ADP + phosphate + H(+)</text>
        <dbReference type="Rhea" id="RHEA:13285"/>
        <dbReference type="ChEBI" id="CHEBI:15378"/>
        <dbReference type="ChEBI" id="CHEBI:29985"/>
        <dbReference type="ChEBI" id="CHEBI:30616"/>
        <dbReference type="ChEBI" id="CHEBI:35235"/>
        <dbReference type="ChEBI" id="CHEBI:43474"/>
        <dbReference type="ChEBI" id="CHEBI:58173"/>
        <dbReference type="ChEBI" id="CHEBI:456216"/>
        <dbReference type="EC" id="6.3.2.2"/>
    </reaction>
</comment>
<name>A0ABR4XK02_9MICO</name>
<comment type="caution">
    <text evidence="6">The sequence shown here is derived from an EMBL/GenBank/DDBJ whole genome shotgun (WGS) entry which is preliminary data.</text>
</comment>
<dbReference type="HAMAP" id="MF_01609">
    <property type="entry name" value="Glu_cys_ligase_2"/>
    <property type="match status" value="1"/>
</dbReference>
<keyword evidence="7" id="KW-1185">Reference proteome</keyword>
<dbReference type="InterPro" id="IPR006336">
    <property type="entry name" value="GCS2"/>
</dbReference>
<gene>
    <name evidence="6" type="ORF">N798_00865</name>
</gene>
<dbReference type="EC" id="6.3.2.2" evidence="5"/>
<evidence type="ECO:0000256" key="2">
    <source>
        <dbReference type="ARBA" id="ARBA00022741"/>
    </source>
</evidence>
<evidence type="ECO:0000313" key="7">
    <source>
        <dbReference type="Proteomes" id="UP000029990"/>
    </source>
</evidence>
<comment type="function">
    <text evidence="5">ATP-dependent carboxylate-amine ligase which exhibits weak glutamate--cysteine ligase activity.</text>
</comment>
<evidence type="ECO:0000256" key="3">
    <source>
        <dbReference type="ARBA" id="ARBA00022840"/>
    </source>
</evidence>
<accession>A0ABR4XK02</accession>
<keyword evidence="2 5" id="KW-0547">Nucleotide-binding</keyword>
<proteinExistence type="inferred from homology"/>
<keyword evidence="3 5" id="KW-0067">ATP-binding</keyword>
<dbReference type="Proteomes" id="UP000029990">
    <property type="component" value="Unassembled WGS sequence"/>
</dbReference>
<dbReference type="EMBL" id="AVPI01000001">
    <property type="protein sequence ID" value="KGN35825.1"/>
    <property type="molecule type" value="Genomic_DNA"/>
</dbReference>
<keyword evidence="1 5" id="KW-0436">Ligase</keyword>
<evidence type="ECO:0000313" key="6">
    <source>
        <dbReference type="EMBL" id="KGN35825.1"/>
    </source>
</evidence>
<sequence>MVSRSVEPSVTPRTVGVEEEFLLVDAEMGGPVAIGPAIAEAAADAWVKGEFKQEQVEVCSRPTASLDTLASDLKDLRRRVSGLAATQEAVVVASGTWPGEHLPTPVVSDRFDRIGKEFGELASQQLTCGTHVHVSVDSPDEGVAVLDGLRPWLAVLTAVTANSPYWHGRDTGHASWRSIVLSQLPTAGPAPLWRDVDTYRRTADAVVAGGGAFDAGMLYYDARLSARYPTVEVRVTDVVPDPTVAVAVAGLCRALVDTVAGDPPAARVASARFSTLALRTAAWRAARHGLGERLLDPATGDLVPAKQAVGSLLAFTSDALEAHGDLAAVQDVVDRLLAEGTSADRQRLLVDPRHPAPGLAAFQVG</sequence>
<dbReference type="PANTHER" id="PTHR36510">
    <property type="entry name" value="GLUTAMATE--CYSTEINE LIGASE 2-RELATED"/>
    <property type="match status" value="1"/>
</dbReference>
<evidence type="ECO:0000256" key="4">
    <source>
        <dbReference type="ARBA" id="ARBA00048819"/>
    </source>
</evidence>
<dbReference type="Gene3D" id="3.30.590.20">
    <property type="match status" value="1"/>
</dbReference>
<comment type="similarity">
    <text evidence="5">Belongs to the glutamate--cysteine ligase type 2 family. YbdK subfamily.</text>
</comment>
<dbReference type="NCBIfam" id="TIGR02050">
    <property type="entry name" value="gshA_cyan_rel"/>
    <property type="match status" value="1"/>
</dbReference>
<dbReference type="GO" id="GO:0016874">
    <property type="term" value="F:ligase activity"/>
    <property type="evidence" value="ECO:0007669"/>
    <property type="project" value="UniProtKB-KW"/>
</dbReference>
<evidence type="ECO:0000256" key="5">
    <source>
        <dbReference type="HAMAP-Rule" id="MF_01609"/>
    </source>
</evidence>
<dbReference type="InterPro" id="IPR050141">
    <property type="entry name" value="GCL_type2/YbdK_subfam"/>
</dbReference>
<dbReference type="InterPro" id="IPR014746">
    <property type="entry name" value="Gln_synth/guanido_kin_cat_dom"/>
</dbReference>